<sequence>MKKIITFSVLFLIMVMNVCASELIPSEIRVNDSVYLIFQWTAPENVENFSTNILSDDKIVFDSYKYNLSSIKKGESIFKVFKGTATEVGNYQIQLLKRHFQNGQLIGSVEIFEISVVPDAGVRIIEKIVIQNVTSKEIQKEVNSVEIQNETIIEILKNETSDPLNNLIDKNSTEVLEKTAKKPLIRHGSIYYILGGLILGIVFGAVIAYAKD</sequence>
<keyword evidence="1" id="KW-0812">Transmembrane</keyword>
<dbReference type="KEGG" id="mvn:Mevan_1462"/>
<organism evidence="2 3">
    <name type="scientific">Methanococcus vannielii (strain ATCC 35089 / DSM 1224 / JCM 13029 / OCM 148 / SB)</name>
    <dbReference type="NCBI Taxonomy" id="406327"/>
    <lineage>
        <taxon>Archaea</taxon>
        <taxon>Methanobacteriati</taxon>
        <taxon>Methanobacteriota</taxon>
        <taxon>Methanomada group</taxon>
        <taxon>Methanococci</taxon>
        <taxon>Methanococcales</taxon>
        <taxon>Methanococcaceae</taxon>
        <taxon>Methanococcus</taxon>
    </lineage>
</organism>
<keyword evidence="1" id="KW-1133">Transmembrane helix</keyword>
<reference evidence="2" key="1">
    <citation type="submission" date="2007-06" db="EMBL/GenBank/DDBJ databases">
        <title>Complete sequence of Methanococcus vannielii SB.</title>
        <authorList>
            <consortium name="US DOE Joint Genome Institute"/>
            <person name="Copeland A."/>
            <person name="Lucas S."/>
            <person name="Lapidus A."/>
            <person name="Barry K."/>
            <person name="Glavina del Rio T."/>
            <person name="Dalin E."/>
            <person name="Tice H."/>
            <person name="Pitluck S."/>
            <person name="Chain P."/>
            <person name="Malfatti S."/>
            <person name="Shin M."/>
            <person name="Vergez L."/>
            <person name="Schmutz J."/>
            <person name="Larimer F."/>
            <person name="Land M."/>
            <person name="Hauser L."/>
            <person name="Kyrpides N."/>
            <person name="Anderson I."/>
            <person name="Sieprawska-Lupa M."/>
            <person name="Whitman W.B."/>
            <person name="Richardson P."/>
        </authorList>
    </citation>
    <scope>NUCLEOTIDE SEQUENCE [LARGE SCALE GENOMIC DNA]</scope>
    <source>
        <strain evidence="2">SB</strain>
    </source>
</reference>
<proteinExistence type="predicted"/>
<keyword evidence="1" id="KW-0472">Membrane</keyword>
<evidence type="ECO:0000256" key="1">
    <source>
        <dbReference type="SAM" id="Phobius"/>
    </source>
</evidence>
<dbReference type="RefSeq" id="WP_012066270.1">
    <property type="nucleotide sequence ID" value="NC_009634.1"/>
</dbReference>
<name>A6US84_METVS</name>
<evidence type="ECO:0000313" key="3">
    <source>
        <dbReference type="Proteomes" id="UP000001107"/>
    </source>
</evidence>
<evidence type="ECO:0000313" key="2">
    <source>
        <dbReference type="EMBL" id="ABR55356.1"/>
    </source>
</evidence>
<keyword evidence="3" id="KW-1185">Reference proteome</keyword>
<dbReference type="EMBL" id="CP000742">
    <property type="protein sequence ID" value="ABR55356.1"/>
    <property type="molecule type" value="Genomic_DNA"/>
</dbReference>
<dbReference type="AlphaFoldDB" id="A6US84"/>
<protein>
    <submittedName>
        <fullName evidence="2">Uncharacterized protein</fullName>
    </submittedName>
</protein>
<dbReference type="eggNOG" id="arCOG05039">
    <property type="taxonomic scope" value="Archaea"/>
</dbReference>
<dbReference type="OrthoDB" id="60708at2157"/>
<dbReference type="GeneID" id="5324793"/>
<dbReference type="STRING" id="406327.Mevan_1462"/>
<gene>
    <name evidence="2" type="ordered locus">Mevan_1462</name>
</gene>
<feature type="transmembrane region" description="Helical" evidence="1">
    <location>
        <begin position="190"/>
        <end position="210"/>
    </location>
</feature>
<accession>A6US84</accession>
<dbReference type="HOGENOM" id="CLU_1259103_0_0_2"/>
<dbReference type="Proteomes" id="UP000001107">
    <property type="component" value="Chromosome"/>
</dbReference>